<dbReference type="CDD" id="cd08497">
    <property type="entry name" value="MbnE-like"/>
    <property type="match status" value="1"/>
</dbReference>
<dbReference type="PANTHER" id="PTHR30290">
    <property type="entry name" value="PERIPLASMIC BINDING COMPONENT OF ABC TRANSPORTER"/>
    <property type="match status" value="1"/>
</dbReference>
<evidence type="ECO:0000256" key="2">
    <source>
        <dbReference type="SAM" id="SignalP"/>
    </source>
</evidence>
<organism evidence="4 5">
    <name type="scientific">Paraburkholderia diazotrophica</name>
    <dbReference type="NCBI Taxonomy" id="667676"/>
    <lineage>
        <taxon>Bacteria</taxon>
        <taxon>Pseudomonadati</taxon>
        <taxon>Pseudomonadota</taxon>
        <taxon>Betaproteobacteria</taxon>
        <taxon>Burkholderiales</taxon>
        <taxon>Burkholderiaceae</taxon>
        <taxon>Paraburkholderia</taxon>
    </lineage>
</organism>
<dbReference type="Gene3D" id="3.40.190.10">
    <property type="entry name" value="Periplasmic binding protein-like II"/>
    <property type="match status" value="1"/>
</dbReference>
<dbReference type="Proteomes" id="UP000198866">
    <property type="component" value="Unassembled WGS sequence"/>
</dbReference>
<feature type="chain" id="PRO_5011565049" evidence="2">
    <location>
        <begin position="34"/>
        <end position="621"/>
    </location>
</feature>
<evidence type="ECO:0000259" key="3">
    <source>
        <dbReference type="Pfam" id="PF00496"/>
    </source>
</evidence>
<dbReference type="GO" id="GO:0015833">
    <property type="term" value="P:peptide transport"/>
    <property type="evidence" value="ECO:0007669"/>
    <property type="project" value="TreeGrafter"/>
</dbReference>
<dbReference type="OrthoDB" id="9803988at2"/>
<dbReference type="SUPFAM" id="SSF53850">
    <property type="entry name" value="Periplasmic binding protein-like II"/>
    <property type="match status" value="1"/>
</dbReference>
<name>A0A1H7EFY9_9BURK</name>
<dbReference type="EMBL" id="FNYE01000061">
    <property type="protein sequence ID" value="SEK12866.1"/>
    <property type="molecule type" value="Genomic_DNA"/>
</dbReference>
<feature type="domain" description="Solute-binding protein family 5" evidence="3">
    <location>
        <begin position="113"/>
        <end position="506"/>
    </location>
</feature>
<evidence type="ECO:0000256" key="1">
    <source>
        <dbReference type="ARBA" id="ARBA00022729"/>
    </source>
</evidence>
<dbReference type="GO" id="GO:1904680">
    <property type="term" value="F:peptide transmembrane transporter activity"/>
    <property type="evidence" value="ECO:0007669"/>
    <property type="project" value="TreeGrafter"/>
</dbReference>
<dbReference type="Gene3D" id="3.10.105.10">
    <property type="entry name" value="Dipeptide-binding Protein, Domain 3"/>
    <property type="match status" value="1"/>
</dbReference>
<keyword evidence="5" id="KW-1185">Reference proteome</keyword>
<dbReference type="GO" id="GO:0030288">
    <property type="term" value="C:outer membrane-bounded periplasmic space"/>
    <property type="evidence" value="ECO:0007669"/>
    <property type="project" value="TreeGrafter"/>
</dbReference>
<dbReference type="InterPro" id="IPR039424">
    <property type="entry name" value="SBP_5"/>
</dbReference>
<dbReference type="GO" id="GO:0042884">
    <property type="term" value="P:microcin transport"/>
    <property type="evidence" value="ECO:0007669"/>
    <property type="project" value="TreeGrafter"/>
</dbReference>
<evidence type="ECO:0000313" key="5">
    <source>
        <dbReference type="Proteomes" id="UP000198866"/>
    </source>
</evidence>
<dbReference type="AlphaFoldDB" id="A0A1H7EFY9"/>
<dbReference type="Pfam" id="PF00496">
    <property type="entry name" value="SBP_bac_5"/>
    <property type="match status" value="1"/>
</dbReference>
<sequence length="621" mass="69773">MTHETIRSSNARCFLTVLMLGGSVMCAASSALAVCAIAQYGEPKYSAGFKHFDYVNADAPRNGTLVLANPDRLTSFDKFNPFTLRGNPAPGLGLMFESLTTGSSDEAASAYCLLADDINVAPDGLSTTFHINPKARFSNGDPVTAEDVRYSFETLKSPQALPQFSVYFGQIARAVVVDRLTIRFEYKVATREMPLLAGSIPVFSRKWGVMPDGTHIPFDQLAFEKPVASGEFLIDRYDNGRTITYRRNPNYWGASLPVRVGTHNFARIDYRLYSDAVARLEAFKAGEYDVLVEHVVQNWVRRDIGKRFDTGELIKREFPHHNGVGMQGFFINLRRPIFQDVRVRQALDLAFDFEWLNRRLFYEQYKRINSFFVNTDLQAQGKPDKGELAILARLRKELDAAVFGEMPQQPDTDPPNSLRANLIRARGLLAQAGWTYRDGALRDAKGQPFVFELLDDSGGGTSMEPIAAAYGRNLQKLGIRMNFRTLDYALIQKRIDAFDFDVTTVRLPDVQVPGTEQVSRFASAYADQQGSDNIAGVKSPAIDAILKKVVSAQTREQLVDATHALDRVLMNGYYVIPHWYSPVHRVAYRNTLAYPATLPLYYDAEEWILSTWWQKPSASSR</sequence>
<keyword evidence="1 2" id="KW-0732">Signal</keyword>
<dbReference type="PANTHER" id="PTHR30290:SF64">
    <property type="entry name" value="ABC TRANSPORTER PERIPLASMIC BINDING PROTEIN"/>
    <property type="match status" value="1"/>
</dbReference>
<feature type="signal peptide" evidence="2">
    <location>
        <begin position="1"/>
        <end position="33"/>
    </location>
</feature>
<dbReference type="STRING" id="667676.SAMN05192539_106125"/>
<evidence type="ECO:0000313" key="4">
    <source>
        <dbReference type="EMBL" id="SEK12866.1"/>
    </source>
</evidence>
<protein>
    <submittedName>
        <fullName evidence="4">Microcin C transport system substrate-binding protein</fullName>
    </submittedName>
</protein>
<dbReference type="InterPro" id="IPR030678">
    <property type="entry name" value="Peptide/Ni-bd"/>
</dbReference>
<accession>A0A1H7EFY9</accession>
<gene>
    <name evidence="4" type="ORF">SAMN05192539_106125</name>
</gene>
<dbReference type="InterPro" id="IPR000914">
    <property type="entry name" value="SBP_5_dom"/>
</dbReference>
<dbReference type="PIRSF" id="PIRSF002741">
    <property type="entry name" value="MppA"/>
    <property type="match status" value="1"/>
</dbReference>
<dbReference type="GO" id="GO:0043190">
    <property type="term" value="C:ATP-binding cassette (ABC) transporter complex"/>
    <property type="evidence" value="ECO:0007669"/>
    <property type="project" value="InterPro"/>
</dbReference>
<proteinExistence type="predicted"/>
<reference evidence="5" key="1">
    <citation type="submission" date="2016-10" db="EMBL/GenBank/DDBJ databases">
        <authorList>
            <person name="Varghese N."/>
            <person name="Submissions S."/>
        </authorList>
    </citation>
    <scope>NUCLEOTIDE SEQUENCE [LARGE SCALE GENOMIC DNA]</scope>
    <source>
        <strain evidence="5">LMG 26031</strain>
    </source>
</reference>